<proteinExistence type="predicted"/>
<dbReference type="AlphaFoldDB" id="A0A6G5AFC4"/>
<evidence type="ECO:0000313" key="1">
    <source>
        <dbReference type="EMBL" id="NIE49695.1"/>
    </source>
</evidence>
<sequence length="112" mass="12874">MVNKRCTANYKNVLIHSRRSGQTTLSEALVTLNIALIIKCRQKHLEHAETLNSERAEYAKPKHCDCKTTLKVAVRFLRVTKSNKKNCNTRGMRRKLSETLICTSLESYQISH</sequence>
<organism evidence="1">
    <name type="scientific">Rhipicephalus microplus</name>
    <name type="common">Cattle tick</name>
    <name type="synonym">Boophilus microplus</name>
    <dbReference type="NCBI Taxonomy" id="6941"/>
    <lineage>
        <taxon>Eukaryota</taxon>
        <taxon>Metazoa</taxon>
        <taxon>Ecdysozoa</taxon>
        <taxon>Arthropoda</taxon>
        <taxon>Chelicerata</taxon>
        <taxon>Arachnida</taxon>
        <taxon>Acari</taxon>
        <taxon>Parasitiformes</taxon>
        <taxon>Ixodida</taxon>
        <taxon>Ixodoidea</taxon>
        <taxon>Ixodidae</taxon>
        <taxon>Rhipicephalinae</taxon>
        <taxon>Rhipicephalus</taxon>
        <taxon>Boophilus</taxon>
    </lineage>
</organism>
<accession>A0A6G5AFC4</accession>
<name>A0A6G5AFC4_RHIMP</name>
<dbReference type="EMBL" id="GIKN01007422">
    <property type="protein sequence ID" value="NIE49695.1"/>
    <property type="molecule type" value="Transcribed_RNA"/>
</dbReference>
<reference evidence="1" key="1">
    <citation type="submission" date="2020-03" db="EMBL/GenBank/DDBJ databases">
        <title>A transcriptome and proteome of the tick Rhipicephalus microplus shaped by the genetic composition of its hosts and developmental stage.</title>
        <authorList>
            <person name="Garcia G.R."/>
            <person name="Ribeiro J.M.C."/>
            <person name="Maruyama S.R."/>
            <person name="Gardinasse L.G."/>
            <person name="Nelson K."/>
            <person name="Ferreira B.R."/>
            <person name="Andrade T.G."/>
            <person name="Santos I.K.F.M."/>
        </authorList>
    </citation>
    <scope>NUCLEOTIDE SEQUENCE</scope>
    <source>
        <strain evidence="1">NSGR</strain>
        <tissue evidence="1">Salivary glands</tissue>
    </source>
</reference>
<protein>
    <submittedName>
        <fullName evidence="1">Uncharacterized protein</fullName>
    </submittedName>
</protein>